<comment type="similarity">
    <text evidence="1">Belongs to the short-chain dehydrogenases/reductases (SDR) family.</text>
</comment>
<dbReference type="EMBL" id="CP130318">
    <property type="protein sequence ID" value="WNQ09048.1"/>
    <property type="molecule type" value="Genomic_DNA"/>
</dbReference>
<dbReference type="InterPro" id="IPR036291">
    <property type="entry name" value="NAD(P)-bd_dom_sf"/>
</dbReference>
<dbReference type="GO" id="GO:0016491">
    <property type="term" value="F:oxidoreductase activity"/>
    <property type="evidence" value="ECO:0007669"/>
    <property type="project" value="UniProtKB-KW"/>
</dbReference>
<dbReference type="EC" id="1.-.-.-" evidence="3"/>
<dbReference type="SUPFAM" id="SSF51735">
    <property type="entry name" value="NAD(P)-binding Rossmann-fold domains"/>
    <property type="match status" value="1"/>
</dbReference>
<dbReference type="Pfam" id="PF13561">
    <property type="entry name" value="adh_short_C2"/>
    <property type="match status" value="1"/>
</dbReference>
<dbReference type="FunFam" id="3.40.50.720:FF:000084">
    <property type="entry name" value="Short-chain dehydrogenase reductase"/>
    <property type="match status" value="1"/>
</dbReference>
<dbReference type="PRINTS" id="PR00080">
    <property type="entry name" value="SDRFAMILY"/>
</dbReference>
<protein>
    <submittedName>
        <fullName evidence="3">SDR family oxidoreductase</fullName>
        <ecNumber evidence="3">1.-.-.-</ecNumber>
    </submittedName>
</protein>
<dbReference type="InterPro" id="IPR002347">
    <property type="entry name" value="SDR_fam"/>
</dbReference>
<evidence type="ECO:0000256" key="2">
    <source>
        <dbReference type="ARBA" id="ARBA00023002"/>
    </source>
</evidence>
<dbReference type="PANTHER" id="PTHR43639">
    <property type="entry name" value="OXIDOREDUCTASE, SHORT-CHAIN DEHYDROGENASE/REDUCTASE FAMILY (AFU_ORTHOLOGUE AFUA_5G02870)"/>
    <property type="match status" value="1"/>
</dbReference>
<evidence type="ECO:0000313" key="3">
    <source>
        <dbReference type="EMBL" id="WNQ09048.1"/>
    </source>
</evidence>
<organism evidence="3 4">
    <name type="scientific">Paenibacillus aurantius</name>
    <dbReference type="NCBI Taxonomy" id="2918900"/>
    <lineage>
        <taxon>Bacteria</taxon>
        <taxon>Bacillati</taxon>
        <taxon>Bacillota</taxon>
        <taxon>Bacilli</taxon>
        <taxon>Bacillales</taxon>
        <taxon>Paenibacillaceae</taxon>
        <taxon>Paenibacillus</taxon>
    </lineage>
</organism>
<dbReference type="KEGG" id="paun:MJA45_15480"/>
<dbReference type="PANTHER" id="PTHR43639:SF1">
    <property type="entry name" value="SHORT-CHAIN DEHYDROGENASE_REDUCTASE FAMILY PROTEIN"/>
    <property type="match status" value="1"/>
</dbReference>
<dbReference type="PRINTS" id="PR00081">
    <property type="entry name" value="GDHRDH"/>
</dbReference>
<keyword evidence="4" id="KW-1185">Reference proteome</keyword>
<proteinExistence type="inferred from homology"/>
<dbReference type="CDD" id="cd05233">
    <property type="entry name" value="SDR_c"/>
    <property type="match status" value="1"/>
</dbReference>
<keyword evidence="2 3" id="KW-0560">Oxidoreductase</keyword>
<name>A0AA96L961_9BACL</name>
<dbReference type="GO" id="GO:0008206">
    <property type="term" value="P:bile acid metabolic process"/>
    <property type="evidence" value="ECO:0007669"/>
    <property type="project" value="UniProtKB-ARBA"/>
</dbReference>
<evidence type="ECO:0000313" key="4">
    <source>
        <dbReference type="Proteomes" id="UP001305702"/>
    </source>
</evidence>
<gene>
    <name evidence="3" type="ORF">MJA45_15480</name>
</gene>
<dbReference type="RefSeq" id="WP_315602815.1">
    <property type="nucleotide sequence ID" value="NZ_CP130318.1"/>
</dbReference>
<sequence>MTENRTTEGQEKATADGNALRKAAIVTGASSGIGKGISLVLAREGYDISTVFHSNETGIRELEKEVTETYGRRFHAVQADLTDPAAAEAYAEEAISALGKVHLLVNNAGAGYREKLTDIRVEDMLPFIYIDFVAPVLLMKAVSRHMLAHGIRGSLINITSTRAERAYPLDAIYGGMKAGLRRASESFAIELAKDGIRVNNVAPGATEIEKGSEEFYEEMGEHIPMRRVGTPEDIGQAVLWLASDAASYVTGSSLKVDGGLILPGMPEHDDDSANYYGWSPVED</sequence>
<dbReference type="AlphaFoldDB" id="A0AA96L961"/>
<dbReference type="Gene3D" id="3.40.50.720">
    <property type="entry name" value="NAD(P)-binding Rossmann-like Domain"/>
    <property type="match status" value="1"/>
</dbReference>
<evidence type="ECO:0000256" key="1">
    <source>
        <dbReference type="ARBA" id="ARBA00006484"/>
    </source>
</evidence>
<accession>A0AA96L961</accession>
<dbReference type="Proteomes" id="UP001305702">
    <property type="component" value="Chromosome"/>
</dbReference>
<reference evidence="3 4" key="1">
    <citation type="submission" date="2022-02" db="EMBL/GenBank/DDBJ databases">
        <title>Paenibacillus sp. MBLB1776 Whole Genome Shotgun Sequencing.</title>
        <authorList>
            <person name="Hwang C.Y."/>
            <person name="Cho E.-S."/>
            <person name="Seo M.-J."/>
        </authorList>
    </citation>
    <scope>NUCLEOTIDE SEQUENCE [LARGE SCALE GENOMIC DNA]</scope>
    <source>
        <strain evidence="3 4">MBLB1776</strain>
    </source>
</reference>